<comment type="similarity">
    <text evidence="3">Belongs to the FliM family.</text>
</comment>
<keyword evidence="7" id="KW-0283">Flagellar rotation</keyword>
<dbReference type="InterPro" id="IPR036429">
    <property type="entry name" value="SpoA-like_sf"/>
</dbReference>
<dbReference type="Gene3D" id="2.30.330.10">
    <property type="entry name" value="SpoA-like"/>
    <property type="match status" value="1"/>
</dbReference>
<dbReference type="Pfam" id="PF01052">
    <property type="entry name" value="FliMN_C"/>
    <property type="match status" value="1"/>
</dbReference>
<protein>
    <recommendedName>
        <fullName evidence="4">Flagellar motor switch protein FliM</fullName>
    </recommendedName>
</protein>
<evidence type="ECO:0000256" key="2">
    <source>
        <dbReference type="ARBA" id="ARBA00004202"/>
    </source>
</evidence>
<dbReference type="InterPro" id="IPR001543">
    <property type="entry name" value="FliN-like_C"/>
</dbReference>
<accession>A0ABS4XGL8</accession>
<organism evidence="11 12">
    <name type="scientific">Paeniglutamicibacter kerguelensis</name>
    <dbReference type="NCBI Taxonomy" id="254788"/>
    <lineage>
        <taxon>Bacteria</taxon>
        <taxon>Bacillati</taxon>
        <taxon>Actinomycetota</taxon>
        <taxon>Actinomycetes</taxon>
        <taxon>Micrococcales</taxon>
        <taxon>Micrococcaceae</taxon>
        <taxon>Paeniglutamicibacter</taxon>
    </lineage>
</organism>
<dbReference type="PIRSF" id="PIRSF002888">
    <property type="entry name" value="FliM"/>
    <property type="match status" value="1"/>
</dbReference>
<dbReference type="SUPFAM" id="SSF103039">
    <property type="entry name" value="CheC-like"/>
    <property type="match status" value="1"/>
</dbReference>
<sequence>MNPKSPAAVMAVVYDFRRPTTLAREHARVLELAFETFARQWGTQLTAKIRVMSQVTLEYLSMQSYDDYVAGLPPTTAMVLCESEATSARTVIQFPAADALNWVSHMLGSPSATDVPERKFTRIEQTLVRGLMDEALEDLHYSLGALLQNQLSVASIHHNSQFAQAATKSELVIAVSLRVRVGERSTLASIAVPAELILPQLGETNPTGPAENAGELLAESLAGIPVDVALALGTAAVTPSTILNLAVGDVLPLPHPTHRPFELSVEGRRLGTAAAGTRSGRIAAVVVSTEETPV</sequence>
<evidence type="ECO:0000256" key="3">
    <source>
        <dbReference type="ARBA" id="ARBA00011049"/>
    </source>
</evidence>
<evidence type="ECO:0000256" key="5">
    <source>
        <dbReference type="ARBA" id="ARBA00022475"/>
    </source>
</evidence>
<dbReference type="CDD" id="cd17908">
    <property type="entry name" value="FliM"/>
    <property type="match status" value="1"/>
</dbReference>
<evidence type="ECO:0000256" key="7">
    <source>
        <dbReference type="ARBA" id="ARBA00022779"/>
    </source>
</evidence>
<proteinExistence type="inferred from homology"/>
<keyword evidence="9" id="KW-0975">Bacterial flagellum</keyword>
<feature type="domain" description="Flagellar motor switch protein FliN-like C-terminal" evidence="10">
    <location>
        <begin position="220"/>
        <end position="287"/>
    </location>
</feature>
<dbReference type="Pfam" id="PF02154">
    <property type="entry name" value="FliM"/>
    <property type="match status" value="1"/>
</dbReference>
<evidence type="ECO:0000313" key="12">
    <source>
        <dbReference type="Proteomes" id="UP001296993"/>
    </source>
</evidence>
<dbReference type="PANTHER" id="PTHR30034">
    <property type="entry name" value="FLAGELLAR MOTOR SWITCH PROTEIN FLIM"/>
    <property type="match status" value="1"/>
</dbReference>
<gene>
    <name evidence="11" type="ORF">JOF47_002355</name>
</gene>
<evidence type="ECO:0000256" key="9">
    <source>
        <dbReference type="ARBA" id="ARBA00023143"/>
    </source>
</evidence>
<keyword evidence="11" id="KW-0282">Flagellum</keyword>
<dbReference type="InterPro" id="IPR028976">
    <property type="entry name" value="CheC-like_sf"/>
</dbReference>
<evidence type="ECO:0000256" key="4">
    <source>
        <dbReference type="ARBA" id="ARBA00021898"/>
    </source>
</evidence>
<dbReference type="EMBL" id="JAGIOF010000001">
    <property type="protein sequence ID" value="MBP2386844.1"/>
    <property type="molecule type" value="Genomic_DNA"/>
</dbReference>
<keyword evidence="11" id="KW-0969">Cilium</keyword>
<evidence type="ECO:0000256" key="1">
    <source>
        <dbReference type="ARBA" id="ARBA00004117"/>
    </source>
</evidence>
<name>A0ABS4XGL8_9MICC</name>
<dbReference type="SUPFAM" id="SSF101801">
    <property type="entry name" value="Surface presentation of antigens (SPOA)"/>
    <property type="match status" value="1"/>
</dbReference>
<evidence type="ECO:0000313" key="11">
    <source>
        <dbReference type="EMBL" id="MBP2386844.1"/>
    </source>
</evidence>
<comment type="subcellular location">
    <subcellularLocation>
        <location evidence="1">Bacterial flagellum basal body</location>
    </subcellularLocation>
    <subcellularLocation>
        <location evidence="2">Cell membrane</location>
        <topology evidence="2">Peripheral membrane protein</topology>
    </subcellularLocation>
</comment>
<keyword evidence="12" id="KW-1185">Reference proteome</keyword>
<reference evidence="11 12" key="1">
    <citation type="submission" date="2021-03" db="EMBL/GenBank/DDBJ databases">
        <title>Sequencing the genomes of 1000 actinobacteria strains.</title>
        <authorList>
            <person name="Klenk H.-P."/>
        </authorList>
    </citation>
    <scope>NUCLEOTIDE SEQUENCE [LARGE SCALE GENOMIC DNA]</scope>
    <source>
        <strain evidence="11 12">DSM 15797</strain>
    </source>
</reference>
<evidence type="ECO:0000256" key="6">
    <source>
        <dbReference type="ARBA" id="ARBA00022500"/>
    </source>
</evidence>
<keyword evidence="6" id="KW-0145">Chemotaxis</keyword>
<keyword evidence="5" id="KW-1003">Cell membrane</keyword>
<dbReference type="Proteomes" id="UP001296993">
    <property type="component" value="Unassembled WGS sequence"/>
</dbReference>
<evidence type="ECO:0000256" key="8">
    <source>
        <dbReference type="ARBA" id="ARBA00023136"/>
    </source>
</evidence>
<dbReference type="PANTHER" id="PTHR30034:SF6">
    <property type="entry name" value="YOP PROTEINS TRANSLOCATION PROTEIN Q"/>
    <property type="match status" value="1"/>
</dbReference>
<evidence type="ECO:0000259" key="10">
    <source>
        <dbReference type="Pfam" id="PF01052"/>
    </source>
</evidence>
<dbReference type="InterPro" id="IPR001689">
    <property type="entry name" value="Flag_FliM"/>
</dbReference>
<comment type="caution">
    <text evidence="11">The sequence shown here is derived from an EMBL/GenBank/DDBJ whole genome shotgun (WGS) entry which is preliminary data.</text>
</comment>
<keyword evidence="8" id="KW-0472">Membrane</keyword>
<dbReference type="Gene3D" id="3.40.1550.10">
    <property type="entry name" value="CheC-like"/>
    <property type="match status" value="1"/>
</dbReference>
<keyword evidence="11" id="KW-0966">Cell projection</keyword>